<dbReference type="Pfam" id="PF00005">
    <property type="entry name" value="ABC_tran"/>
    <property type="match status" value="1"/>
</dbReference>
<protein>
    <submittedName>
        <fullName evidence="11">ABC transporter ATP-binding protein</fullName>
    </submittedName>
</protein>
<dbReference type="CDD" id="cd03228">
    <property type="entry name" value="ABCC_MRP_Like"/>
    <property type="match status" value="1"/>
</dbReference>
<feature type="transmembrane region" description="Helical" evidence="8">
    <location>
        <begin position="262"/>
        <end position="283"/>
    </location>
</feature>
<gene>
    <name evidence="11" type="ORF">F8251_07300</name>
</gene>
<keyword evidence="6 8" id="KW-0472">Membrane</keyword>
<dbReference type="GO" id="GO:0003723">
    <property type="term" value="F:RNA binding"/>
    <property type="evidence" value="ECO:0007669"/>
    <property type="project" value="UniProtKB-KW"/>
</dbReference>
<dbReference type="PROSITE" id="PS50889">
    <property type="entry name" value="S4"/>
    <property type="match status" value="1"/>
</dbReference>
<dbReference type="AlphaFoldDB" id="A0A6A1Z5T5"/>
<evidence type="ECO:0000259" key="9">
    <source>
        <dbReference type="PROSITE" id="PS50893"/>
    </source>
</evidence>
<keyword evidence="5 8" id="KW-1133">Transmembrane helix</keyword>
<keyword evidence="2 8" id="KW-0812">Transmembrane</keyword>
<dbReference type="InterPro" id="IPR017871">
    <property type="entry name" value="ABC_transporter-like_CS"/>
</dbReference>
<evidence type="ECO:0000256" key="5">
    <source>
        <dbReference type="ARBA" id="ARBA00022989"/>
    </source>
</evidence>
<evidence type="ECO:0000313" key="12">
    <source>
        <dbReference type="Proteomes" id="UP000430323"/>
    </source>
</evidence>
<dbReference type="Pfam" id="PF00664">
    <property type="entry name" value="ABC_membrane"/>
    <property type="match status" value="1"/>
</dbReference>
<reference evidence="11 12" key="1">
    <citation type="submission" date="2019-09" db="EMBL/GenBank/DDBJ databases">
        <title>Investigation of probiotic properties of different lactic acid bacteria.</title>
        <authorList>
            <person name="Jaomanjaka F."/>
            <person name="Blanc P."/>
        </authorList>
    </citation>
    <scope>NUCLEOTIDE SEQUENCE [LARGE SCALE GENOMIC DNA]</scope>
    <source>
        <strain evidence="11 12">BIO6272</strain>
    </source>
</reference>
<dbReference type="SMART" id="SM00382">
    <property type="entry name" value="AAA"/>
    <property type="match status" value="1"/>
</dbReference>
<comment type="subcellular location">
    <subcellularLocation>
        <location evidence="1">Cell membrane</location>
        <topology evidence="1">Multi-pass membrane protein</topology>
    </subcellularLocation>
</comment>
<evidence type="ECO:0000313" key="11">
    <source>
        <dbReference type="EMBL" id="KAB1973027.1"/>
    </source>
</evidence>
<dbReference type="Proteomes" id="UP000430323">
    <property type="component" value="Unassembled WGS sequence"/>
</dbReference>
<evidence type="ECO:0000256" key="4">
    <source>
        <dbReference type="ARBA" id="ARBA00022840"/>
    </source>
</evidence>
<dbReference type="Gene3D" id="3.40.50.300">
    <property type="entry name" value="P-loop containing nucleotide triphosphate hydrolases"/>
    <property type="match status" value="1"/>
</dbReference>
<feature type="transmembrane region" description="Helical" evidence="8">
    <location>
        <begin position="14"/>
        <end position="34"/>
    </location>
</feature>
<dbReference type="GO" id="GO:0005524">
    <property type="term" value="F:ATP binding"/>
    <property type="evidence" value="ECO:0007669"/>
    <property type="project" value="UniProtKB-KW"/>
</dbReference>
<dbReference type="PANTHER" id="PTHR43394">
    <property type="entry name" value="ATP-DEPENDENT PERMEASE MDL1, MITOCHONDRIAL"/>
    <property type="match status" value="1"/>
</dbReference>
<feature type="domain" description="ABC transmembrane type-1" evidence="10">
    <location>
        <begin position="16"/>
        <end position="291"/>
    </location>
</feature>
<evidence type="ECO:0000256" key="1">
    <source>
        <dbReference type="ARBA" id="ARBA00004651"/>
    </source>
</evidence>
<keyword evidence="7" id="KW-0694">RNA-binding</keyword>
<dbReference type="InterPro" id="IPR039421">
    <property type="entry name" value="Type_1_exporter"/>
</dbReference>
<evidence type="ECO:0000256" key="2">
    <source>
        <dbReference type="ARBA" id="ARBA00022692"/>
    </source>
</evidence>
<dbReference type="PANTHER" id="PTHR43394:SF1">
    <property type="entry name" value="ATP-BINDING CASSETTE SUB-FAMILY B MEMBER 10, MITOCHONDRIAL"/>
    <property type="match status" value="1"/>
</dbReference>
<dbReference type="InterPro" id="IPR036640">
    <property type="entry name" value="ABC1_TM_sf"/>
</dbReference>
<dbReference type="InterPro" id="IPR011527">
    <property type="entry name" value="ABC1_TM_dom"/>
</dbReference>
<dbReference type="SUPFAM" id="SSF52540">
    <property type="entry name" value="P-loop containing nucleoside triphosphate hydrolases"/>
    <property type="match status" value="1"/>
</dbReference>
<dbReference type="InterPro" id="IPR003593">
    <property type="entry name" value="AAA+_ATPase"/>
</dbReference>
<dbReference type="SUPFAM" id="SSF90123">
    <property type="entry name" value="ABC transporter transmembrane region"/>
    <property type="match status" value="1"/>
</dbReference>
<dbReference type="EMBL" id="WBOB01000040">
    <property type="protein sequence ID" value="KAB1973027.1"/>
    <property type="molecule type" value="Genomic_DNA"/>
</dbReference>
<evidence type="ECO:0000256" key="3">
    <source>
        <dbReference type="ARBA" id="ARBA00022741"/>
    </source>
</evidence>
<dbReference type="PROSITE" id="PS00211">
    <property type="entry name" value="ABC_TRANSPORTER_1"/>
    <property type="match status" value="1"/>
</dbReference>
<dbReference type="PROSITE" id="PS50929">
    <property type="entry name" value="ABC_TM1F"/>
    <property type="match status" value="1"/>
</dbReference>
<evidence type="ECO:0000259" key="10">
    <source>
        <dbReference type="PROSITE" id="PS50929"/>
    </source>
</evidence>
<feature type="transmembrane region" description="Helical" evidence="8">
    <location>
        <begin position="148"/>
        <end position="166"/>
    </location>
</feature>
<name>A0A6A1Z5T5_9LACO</name>
<keyword evidence="4 11" id="KW-0067">ATP-binding</keyword>
<dbReference type="GO" id="GO:0016887">
    <property type="term" value="F:ATP hydrolysis activity"/>
    <property type="evidence" value="ECO:0007669"/>
    <property type="project" value="InterPro"/>
</dbReference>
<dbReference type="Gene3D" id="1.20.1560.10">
    <property type="entry name" value="ABC transporter type 1, transmembrane domain"/>
    <property type="match status" value="1"/>
</dbReference>
<dbReference type="InterPro" id="IPR003439">
    <property type="entry name" value="ABC_transporter-like_ATP-bd"/>
</dbReference>
<comment type="caution">
    <text evidence="11">The sequence shown here is derived from an EMBL/GenBank/DDBJ whole genome shotgun (WGS) entry which is preliminary data.</text>
</comment>
<feature type="domain" description="ABC transporter" evidence="9">
    <location>
        <begin position="320"/>
        <end position="525"/>
    </location>
</feature>
<evidence type="ECO:0000256" key="6">
    <source>
        <dbReference type="ARBA" id="ARBA00023136"/>
    </source>
</evidence>
<dbReference type="RefSeq" id="WP_151495527.1">
    <property type="nucleotide sequence ID" value="NZ_JBBOJP010000042.1"/>
</dbReference>
<evidence type="ECO:0000256" key="8">
    <source>
        <dbReference type="SAM" id="Phobius"/>
    </source>
</evidence>
<sequence>MGLRDYIKANRQRAMLVLFLITLTQLTTTMYTYLTSPQLNAIASGKFELFLELIFVQFLIGQVCNVSFNWGSLQNTKQTQTLFHQVRQRIIRHYYQQPEDKVSEMENHLGNDLQLVQESYYNVYFYFVCDLIYIILTIGTLFTFHWILVVYTLLVTLLAVVVPKLTEKYTNRATKAVSIQNKQFLQLLEKWFKGLDELRRYQNKVVLKKVVGQQSQKLEQSEYQRDKLLHYTSLVSAIFNIAGRVGVPFIAGILFFNHQVNLGAILTAGYFANGIFYSVDSCVNRYTQLKSTKTLRDDLAKLQKCLPEKGYDSLKQIATVQIKSLSVQYPNGERITYPDFELKNGEKVLLTGDSGTGKSTLLKLILGELQASRGKIQYFNQKGEKIQPDLAEIGYLPQDPVLFPVTIVENITMFNSKLLSRVKSAIEKVQFAGDIAKFSAGIETKIDLDQLNISGGQRQKIVLARSMVHQSKLILIDEATSAIDQAATMKILRQLTKTDATIVFIAHNFNQEMHQLFDREIHLKK</sequence>
<feature type="transmembrane region" description="Helical" evidence="8">
    <location>
        <begin position="123"/>
        <end position="142"/>
    </location>
</feature>
<dbReference type="InterPro" id="IPR027417">
    <property type="entry name" value="P-loop_NTPase"/>
</dbReference>
<feature type="transmembrane region" description="Helical" evidence="8">
    <location>
        <begin position="49"/>
        <end position="68"/>
    </location>
</feature>
<dbReference type="PROSITE" id="PS50893">
    <property type="entry name" value="ABC_TRANSPORTER_2"/>
    <property type="match status" value="1"/>
</dbReference>
<dbReference type="PROSITE" id="PS00675">
    <property type="entry name" value="SIGMA54_INTERACT_1"/>
    <property type="match status" value="1"/>
</dbReference>
<evidence type="ECO:0000256" key="7">
    <source>
        <dbReference type="PROSITE-ProRule" id="PRU00182"/>
    </source>
</evidence>
<organism evidence="11 12">
    <name type="scientific">Lactobacillus crispatus</name>
    <dbReference type="NCBI Taxonomy" id="47770"/>
    <lineage>
        <taxon>Bacteria</taxon>
        <taxon>Bacillati</taxon>
        <taxon>Bacillota</taxon>
        <taxon>Bacilli</taxon>
        <taxon>Lactobacillales</taxon>
        <taxon>Lactobacillaceae</taxon>
        <taxon>Lactobacillus</taxon>
    </lineage>
</organism>
<dbReference type="InterPro" id="IPR025662">
    <property type="entry name" value="Sigma_54_int_dom_ATP-bd_1"/>
</dbReference>
<proteinExistence type="predicted"/>
<feature type="transmembrane region" description="Helical" evidence="8">
    <location>
        <begin position="234"/>
        <end position="256"/>
    </location>
</feature>
<dbReference type="GO" id="GO:0005886">
    <property type="term" value="C:plasma membrane"/>
    <property type="evidence" value="ECO:0007669"/>
    <property type="project" value="UniProtKB-SubCell"/>
</dbReference>
<dbReference type="GO" id="GO:0015421">
    <property type="term" value="F:ABC-type oligopeptide transporter activity"/>
    <property type="evidence" value="ECO:0007669"/>
    <property type="project" value="TreeGrafter"/>
</dbReference>
<accession>A0A6A1Z5T5</accession>
<keyword evidence="3" id="KW-0547">Nucleotide-binding</keyword>